<reference evidence="2 3" key="1">
    <citation type="submission" date="2016-02" db="EMBL/GenBank/DDBJ databases">
        <title>Band-tailed pigeon sequencing and assembly.</title>
        <authorList>
            <person name="Soares A.E."/>
            <person name="Novak B.J."/>
            <person name="Rice E.S."/>
            <person name="O'Connell B."/>
            <person name="Chang D."/>
            <person name="Weber S."/>
            <person name="Shapiro B."/>
        </authorList>
    </citation>
    <scope>NUCLEOTIDE SEQUENCE [LARGE SCALE GENOMIC DNA]</scope>
    <source>
        <strain evidence="2">BTP2013</strain>
        <tissue evidence="2">Blood</tissue>
    </source>
</reference>
<dbReference type="Proteomes" id="UP000190648">
    <property type="component" value="Unassembled WGS sequence"/>
</dbReference>
<comment type="caution">
    <text evidence="2">The sequence shown here is derived from an EMBL/GenBank/DDBJ whole genome shotgun (WGS) entry which is preliminary data.</text>
</comment>
<keyword evidence="3" id="KW-1185">Reference proteome</keyword>
<accession>A0A1V4KBM9</accession>
<evidence type="ECO:0000256" key="1">
    <source>
        <dbReference type="SAM" id="MobiDB-lite"/>
    </source>
</evidence>
<feature type="compositionally biased region" description="Basic and acidic residues" evidence="1">
    <location>
        <begin position="1"/>
        <end position="12"/>
    </location>
</feature>
<feature type="region of interest" description="Disordered" evidence="1">
    <location>
        <begin position="1"/>
        <end position="22"/>
    </location>
</feature>
<dbReference type="AlphaFoldDB" id="A0A1V4KBM9"/>
<dbReference type="EMBL" id="LSYS01003958">
    <property type="protein sequence ID" value="OPJ81818.1"/>
    <property type="molecule type" value="Genomic_DNA"/>
</dbReference>
<dbReference type="OrthoDB" id="9119252at2759"/>
<name>A0A1V4KBM9_PATFA</name>
<organism evidence="2 3">
    <name type="scientific">Patagioenas fasciata monilis</name>
    <dbReference type="NCBI Taxonomy" id="372326"/>
    <lineage>
        <taxon>Eukaryota</taxon>
        <taxon>Metazoa</taxon>
        <taxon>Chordata</taxon>
        <taxon>Craniata</taxon>
        <taxon>Vertebrata</taxon>
        <taxon>Euteleostomi</taxon>
        <taxon>Archelosauria</taxon>
        <taxon>Archosauria</taxon>
        <taxon>Dinosauria</taxon>
        <taxon>Saurischia</taxon>
        <taxon>Theropoda</taxon>
        <taxon>Coelurosauria</taxon>
        <taxon>Aves</taxon>
        <taxon>Neognathae</taxon>
        <taxon>Neoaves</taxon>
        <taxon>Columbimorphae</taxon>
        <taxon>Columbiformes</taxon>
        <taxon>Columbidae</taxon>
        <taxon>Patagioenas</taxon>
    </lineage>
</organism>
<proteinExistence type="predicted"/>
<evidence type="ECO:0000313" key="3">
    <source>
        <dbReference type="Proteomes" id="UP000190648"/>
    </source>
</evidence>
<protein>
    <submittedName>
        <fullName evidence="2">Uncharacterized protein</fullName>
    </submittedName>
</protein>
<gene>
    <name evidence="2" type="ORF">AV530_014360</name>
</gene>
<evidence type="ECO:0000313" key="2">
    <source>
        <dbReference type="EMBL" id="OPJ81818.1"/>
    </source>
</evidence>
<sequence>MNTGKKYVEKTTRHSTSISPMDGYLSARSRQTEHCTKRPQREDLLGFYLRMQDAKKRGSSIDKQNDIFTLPCPDSLRRDIEALQHFIKMHEPPGDVVREEIVIVTEETEFIKEK</sequence>